<accession>A0A1I5HV60</accession>
<feature type="signal peptide" evidence="1">
    <location>
        <begin position="1"/>
        <end position="21"/>
    </location>
</feature>
<dbReference type="EMBL" id="FOVG01000007">
    <property type="protein sequence ID" value="SFO52153.1"/>
    <property type="molecule type" value="Genomic_DNA"/>
</dbReference>
<dbReference type="Proteomes" id="UP000198968">
    <property type="component" value="Unassembled WGS sequence"/>
</dbReference>
<sequence length="82" mass="9312">MTTVNKITCITLMMLTLQLTACTSHTEEPKRLRMPNPASEWCVQRGGQLVKEASPSGNTLYCQLPSGERIEQWALFHRDHPQ</sequence>
<feature type="chain" id="PRO_5011636186" description="Hemolysin" evidence="1">
    <location>
        <begin position="22"/>
        <end position="82"/>
    </location>
</feature>
<protein>
    <recommendedName>
        <fullName evidence="4">Hemolysin</fullName>
    </recommendedName>
</protein>
<keyword evidence="3" id="KW-1185">Reference proteome</keyword>
<dbReference type="InterPro" id="IPR005590">
    <property type="entry name" value="DUF333"/>
</dbReference>
<gene>
    <name evidence="2" type="ORF">SAMN05428971_4338</name>
</gene>
<dbReference type="AlphaFoldDB" id="A0A1I5HV60"/>
<reference evidence="3" key="1">
    <citation type="submission" date="2016-10" db="EMBL/GenBank/DDBJ databases">
        <authorList>
            <person name="Varghese N."/>
            <person name="Submissions S."/>
        </authorList>
    </citation>
    <scope>NUCLEOTIDE SEQUENCE [LARGE SCALE GENOMIC DNA]</scope>
    <source>
        <strain evidence="3">OV426</strain>
    </source>
</reference>
<evidence type="ECO:0000313" key="3">
    <source>
        <dbReference type="Proteomes" id="UP000198968"/>
    </source>
</evidence>
<evidence type="ECO:0000313" key="2">
    <source>
        <dbReference type="EMBL" id="SFO52153.1"/>
    </source>
</evidence>
<dbReference type="Pfam" id="PF03891">
    <property type="entry name" value="DUF333"/>
    <property type="match status" value="1"/>
</dbReference>
<proteinExistence type="predicted"/>
<keyword evidence="1" id="KW-0732">Signal</keyword>
<evidence type="ECO:0008006" key="4">
    <source>
        <dbReference type="Google" id="ProtNLM"/>
    </source>
</evidence>
<evidence type="ECO:0000256" key="1">
    <source>
        <dbReference type="SAM" id="SignalP"/>
    </source>
</evidence>
<dbReference type="OrthoDB" id="148878at2"/>
<name>A0A1I5HV60_9GAMM</name>
<organism evidence="2 3">
    <name type="scientific">Candidatus Pantoea varia</name>
    <dbReference type="NCBI Taxonomy" id="1881036"/>
    <lineage>
        <taxon>Bacteria</taxon>
        <taxon>Pseudomonadati</taxon>
        <taxon>Pseudomonadota</taxon>
        <taxon>Gammaproteobacteria</taxon>
        <taxon>Enterobacterales</taxon>
        <taxon>Erwiniaceae</taxon>
        <taxon>Pantoea</taxon>
    </lineage>
</organism>